<protein>
    <submittedName>
        <fullName evidence="2">Uncharacterized protein</fullName>
    </submittedName>
</protein>
<evidence type="ECO:0000313" key="2">
    <source>
        <dbReference type="EMBL" id="KAJ9163657.1"/>
    </source>
</evidence>
<reference evidence="2" key="1">
    <citation type="journal article" date="2023" name="Plant Biotechnol. J.">
        <title>Chromosome-level wild Hevea brasiliensis genome provides new tools for genomic-assisted breeding and valuable loci to elevate rubber yield.</title>
        <authorList>
            <person name="Cheng H."/>
            <person name="Song X."/>
            <person name="Hu Y."/>
            <person name="Wu T."/>
            <person name="Yang Q."/>
            <person name="An Z."/>
            <person name="Feng S."/>
            <person name="Deng Z."/>
            <person name="Wu W."/>
            <person name="Zeng X."/>
            <person name="Tu M."/>
            <person name="Wang X."/>
            <person name="Huang H."/>
        </authorList>
    </citation>
    <scope>NUCLEOTIDE SEQUENCE</scope>
    <source>
        <strain evidence="2">MT/VB/25A 57/8</strain>
    </source>
</reference>
<dbReference type="SUPFAM" id="SSF51735">
    <property type="entry name" value="NAD(P)-binding Rossmann-fold domains"/>
    <property type="match status" value="1"/>
</dbReference>
<keyword evidence="3" id="KW-1185">Reference proteome</keyword>
<organism evidence="2 3">
    <name type="scientific">Hevea brasiliensis</name>
    <name type="common">Para rubber tree</name>
    <name type="synonym">Siphonia brasiliensis</name>
    <dbReference type="NCBI Taxonomy" id="3981"/>
    <lineage>
        <taxon>Eukaryota</taxon>
        <taxon>Viridiplantae</taxon>
        <taxon>Streptophyta</taxon>
        <taxon>Embryophyta</taxon>
        <taxon>Tracheophyta</taxon>
        <taxon>Spermatophyta</taxon>
        <taxon>Magnoliopsida</taxon>
        <taxon>eudicotyledons</taxon>
        <taxon>Gunneridae</taxon>
        <taxon>Pentapetalae</taxon>
        <taxon>rosids</taxon>
        <taxon>fabids</taxon>
        <taxon>Malpighiales</taxon>
        <taxon>Euphorbiaceae</taxon>
        <taxon>Crotonoideae</taxon>
        <taxon>Micrandreae</taxon>
        <taxon>Hevea</taxon>
    </lineage>
</organism>
<dbReference type="InterPro" id="IPR002347">
    <property type="entry name" value="SDR_fam"/>
</dbReference>
<dbReference type="Gene3D" id="3.40.50.720">
    <property type="entry name" value="NAD(P)-binding Rossmann-like Domain"/>
    <property type="match status" value="1"/>
</dbReference>
<name>A0ABQ9LBN9_HEVBR</name>
<dbReference type="Proteomes" id="UP001174677">
    <property type="component" value="Chromosome 13"/>
</dbReference>
<comment type="similarity">
    <text evidence="1">Belongs to the short-chain dehydrogenases/reductases (SDR) family.</text>
</comment>
<accession>A0ABQ9LBN9</accession>
<dbReference type="PRINTS" id="PR00080">
    <property type="entry name" value="SDRFAMILY"/>
</dbReference>
<evidence type="ECO:0000313" key="3">
    <source>
        <dbReference type="Proteomes" id="UP001174677"/>
    </source>
</evidence>
<dbReference type="NCBIfam" id="NF005559">
    <property type="entry name" value="PRK07231.1"/>
    <property type="match status" value="1"/>
</dbReference>
<dbReference type="EMBL" id="JARPOI010000013">
    <property type="protein sequence ID" value="KAJ9163657.1"/>
    <property type="molecule type" value="Genomic_DNA"/>
</dbReference>
<dbReference type="PANTHER" id="PTHR42820">
    <property type="entry name" value="SHORT-CHAIN DEHYDROGENASE REDUCTASE"/>
    <property type="match status" value="1"/>
</dbReference>
<gene>
    <name evidence="2" type="ORF">P3X46_023302</name>
</gene>
<proteinExistence type="inferred from homology"/>
<dbReference type="InterPro" id="IPR020904">
    <property type="entry name" value="Sc_DH/Rdtase_CS"/>
</dbReference>
<dbReference type="PROSITE" id="PS00061">
    <property type="entry name" value="ADH_SHORT"/>
    <property type="match status" value="1"/>
</dbReference>
<dbReference type="Pfam" id="PF13561">
    <property type="entry name" value="adh_short_C2"/>
    <property type="match status" value="1"/>
</dbReference>
<dbReference type="PANTHER" id="PTHR42820:SF21">
    <property type="entry name" value="SHORT-CHAIN DEHYDROGENASE REDUCTASE 3B-LIKE"/>
    <property type="match status" value="1"/>
</dbReference>
<comment type="caution">
    <text evidence="2">The sequence shown here is derived from an EMBL/GenBank/DDBJ whole genome shotgun (WGS) entry which is preliminary data.</text>
</comment>
<dbReference type="InterPro" id="IPR036291">
    <property type="entry name" value="NAD(P)-bd_dom_sf"/>
</dbReference>
<dbReference type="PRINTS" id="PR00081">
    <property type="entry name" value="GDHRDH"/>
</dbReference>
<evidence type="ECO:0000256" key="1">
    <source>
        <dbReference type="ARBA" id="ARBA00006484"/>
    </source>
</evidence>
<sequence length="267" mass="28251">MAESTLSTATANAKKLSGKVAIVTGGASGIGEATVRLFADHGALMVVIADIQDELGQRVATSIGENKCRFVHCDVSKEDQVKSLVEWTVQNFGRLDIMFSNAGILGNSDQTVLDLDLSAFDHLFAVNVRGMAICVKYAARAMVRGNVRGSIVCTASVAASKGAKRRTAYNMSKHAVVGLVRSASVQLGAHGIRVNCVSPFGLATPMTLQAYKKSAEEIESMYEPSMSLKGVALKARNIADAVLFLACDDSELVTGHDLVVDGGYVNH</sequence>